<dbReference type="InterPro" id="IPR001680">
    <property type="entry name" value="WD40_rpt"/>
</dbReference>
<dbReference type="InterPro" id="IPR056551">
    <property type="entry name" value="Beta-prop_NOL10_N"/>
</dbReference>
<evidence type="ECO:0000313" key="4">
    <source>
        <dbReference type="Proteomes" id="UP001151582"/>
    </source>
</evidence>
<name>A0A9W8EAR2_9FUNG</name>
<dbReference type="Proteomes" id="UP001151582">
    <property type="component" value="Unassembled WGS sequence"/>
</dbReference>
<accession>A0A9W8EAR2</accession>
<reference evidence="3" key="1">
    <citation type="submission" date="2022-07" db="EMBL/GenBank/DDBJ databases">
        <title>Phylogenomic reconstructions and comparative analyses of Kickxellomycotina fungi.</title>
        <authorList>
            <person name="Reynolds N.K."/>
            <person name="Stajich J.E."/>
            <person name="Barry K."/>
            <person name="Grigoriev I.V."/>
            <person name="Crous P."/>
            <person name="Smith M.E."/>
        </authorList>
    </citation>
    <scope>NUCLEOTIDE SEQUENCE</scope>
    <source>
        <strain evidence="3">RSA 567</strain>
    </source>
</reference>
<evidence type="ECO:0000313" key="3">
    <source>
        <dbReference type="EMBL" id="KAJ1972370.1"/>
    </source>
</evidence>
<dbReference type="PANTHER" id="PTHR14927:SF0">
    <property type="entry name" value="NUCLEOLAR PROTEIN 10"/>
    <property type="match status" value="1"/>
</dbReference>
<dbReference type="Pfam" id="PF23098">
    <property type="entry name" value="Beta-prop_NOL10_N"/>
    <property type="match status" value="1"/>
</dbReference>
<comment type="caution">
    <text evidence="3">The sequence shown here is derived from an EMBL/GenBank/DDBJ whole genome shotgun (WGS) entry which is preliminary data.</text>
</comment>
<gene>
    <name evidence="3" type="primary">ENP2</name>
    <name evidence="3" type="ORF">H4R34_005432</name>
</gene>
<sequence>MVLQVSNANNVKVYTVCGSTMGRKIPEWMVQQKKKELKKDRKWQTRVELIQDFDFPTASNRIRVTNDGQYVMATGVYKPRLRVFEYSDMSMKFERYTDAENVNFTVLSDDWTKSVHLQADRSLQFHTQDGVYYSVRVPTFGRDLAYHYPSCDVLVAAAKAEVYRLNLDQGRFMKPLVTSSATGVNVVDINPAHQLFGFGTEDGFVEFWDPRVKSHIGTLIPSSSSSSVELPSSYEVSALKFHTDGLSVAIGTSTGQVMLYDLRHARPYLTKDHNYELPIKSLNWHTASVDTVSHRHKIISADPKAIRIWDKDTGKPFTTIQPKNRDINDVCHMDGTGMLFVANEGPEMLGYYIPALGPAPSWCAFLDNLTEEMEETPQESVYEDYKFTTREELTILSLDHLIGTNLLRAYMHGYFIKKELYEKARAIANPQAFEEYKQRRVQERLDKQRQSRIRANQS</sequence>
<dbReference type="EMBL" id="JANBQB010001075">
    <property type="protein sequence ID" value="KAJ1972370.1"/>
    <property type="molecule type" value="Genomic_DNA"/>
</dbReference>
<dbReference type="OrthoDB" id="273340at2759"/>
<protein>
    <submittedName>
        <fullName evidence="3">Small ribosomal subunit biogenesis</fullName>
    </submittedName>
</protein>
<dbReference type="InterPro" id="IPR040382">
    <property type="entry name" value="NOL10/Enp2"/>
</dbReference>
<dbReference type="InterPro" id="IPR056550">
    <property type="entry name" value="NOL10_2nd"/>
</dbReference>
<feature type="domain" description="Nucleolar protein 10-like N-terminal" evidence="2">
    <location>
        <begin position="3"/>
        <end position="376"/>
    </location>
</feature>
<evidence type="ECO:0000259" key="1">
    <source>
        <dbReference type="Pfam" id="PF23097"/>
    </source>
</evidence>
<dbReference type="Gene3D" id="2.130.10.10">
    <property type="entry name" value="YVTN repeat-like/Quinoprotein amine dehydrogenase"/>
    <property type="match status" value="1"/>
</dbReference>
<organism evidence="3 4">
    <name type="scientific">Dimargaris verticillata</name>
    <dbReference type="NCBI Taxonomy" id="2761393"/>
    <lineage>
        <taxon>Eukaryota</taxon>
        <taxon>Fungi</taxon>
        <taxon>Fungi incertae sedis</taxon>
        <taxon>Zoopagomycota</taxon>
        <taxon>Kickxellomycotina</taxon>
        <taxon>Dimargaritomycetes</taxon>
        <taxon>Dimargaritales</taxon>
        <taxon>Dimargaritaceae</taxon>
        <taxon>Dimargaris</taxon>
    </lineage>
</organism>
<keyword evidence="4" id="KW-1185">Reference proteome</keyword>
<dbReference type="GO" id="GO:0000462">
    <property type="term" value="P:maturation of SSU-rRNA from tricistronic rRNA transcript (SSU-rRNA, 5.8S rRNA, LSU-rRNA)"/>
    <property type="evidence" value="ECO:0007669"/>
    <property type="project" value="TreeGrafter"/>
</dbReference>
<dbReference type="InterPro" id="IPR015943">
    <property type="entry name" value="WD40/YVTN_repeat-like_dom_sf"/>
</dbReference>
<dbReference type="InterPro" id="IPR036322">
    <property type="entry name" value="WD40_repeat_dom_sf"/>
</dbReference>
<evidence type="ECO:0000259" key="2">
    <source>
        <dbReference type="Pfam" id="PF23098"/>
    </source>
</evidence>
<dbReference type="SUPFAM" id="SSF50978">
    <property type="entry name" value="WD40 repeat-like"/>
    <property type="match status" value="1"/>
</dbReference>
<proteinExistence type="predicted"/>
<dbReference type="GO" id="GO:0030686">
    <property type="term" value="C:90S preribosome"/>
    <property type="evidence" value="ECO:0007669"/>
    <property type="project" value="TreeGrafter"/>
</dbReference>
<feature type="domain" description="Nucleolar protein 10-like second" evidence="1">
    <location>
        <begin position="381"/>
        <end position="429"/>
    </location>
</feature>
<dbReference type="PANTHER" id="PTHR14927">
    <property type="entry name" value="NUCLEOLAR PROTEIN 10"/>
    <property type="match status" value="1"/>
</dbReference>
<dbReference type="AlphaFoldDB" id="A0A9W8EAR2"/>
<dbReference type="GO" id="GO:0032040">
    <property type="term" value="C:small-subunit processome"/>
    <property type="evidence" value="ECO:0007669"/>
    <property type="project" value="TreeGrafter"/>
</dbReference>
<dbReference type="SMART" id="SM00320">
    <property type="entry name" value="WD40"/>
    <property type="match status" value="3"/>
</dbReference>
<dbReference type="Pfam" id="PF23097">
    <property type="entry name" value="NOL10_2nd"/>
    <property type="match status" value="1"/>
</dbReference>